<dbReference type="InterPro" id="IPR050640">
    <property type="entry name" value="Bact_2-comp_sensor_kinase"/>
</dbReference>
<keyword evidence="1" id="KW-0472">Membrane</keyword>
<keyword evidence="4" id="KW-1185">Reference proteome</keyword>
<keyword evidence="3" id="KW-0418">Kinase</keyword>
<comment type="caution">
    <text evidence="3">The sequence shown here is derived from an EMBL/GenBank/DDBJ whole genome shotgun (WGS) entry which is preliminary data.</text>
</comment>
<name>A0ABS1HLY5_9BACT</name>
<dbReference type="EMBL" id="JAENRR010000038">
    <property type="protein sequence ID" value="MBK3518636.1"/>
    <property type="molecule type" value="Genomic_DNA"/>
</dbReference>
<feature type="transmembrane region" description="Helical" evidence="1">
    <location>
        <begin position="12"/>
        <end position="28"/>
    </location>
</feature>
<gene>
    <name evidence="3" type="ORF">JIV24_14920</name>
</gene>
<dbReference type="Gene3D" id="3.30.565.10">
    <property type="entry name" value="Histidine kinase-like ATPase, C-terminal domain"/>
    <property type="match status" value="1"/>
</dbReference>
<feature type="transmembrane region" description="Helical" evidence="1">
    <location>
        <begin position="76"/>
        <end position="95"/>
    </location>
</feature>
<reference evidence="3 4" key="1">
    <citation type="submission" date="2021-01" db="EMBL/GenBank/DDBJ databases">
        <title>Carboxyliciviraga sp.nov., isolated from coastal sediments.</title>
        <authorList>
            <person name="Lu D."/>
            <person name="Zhang T."/>
        </authorList>
    </citation>
    <scope>NUCLEOTIDE SEQUENCE [LARGE SCALE GENOMIC DNA]</scope>
    <source>
        <strain evidence="3 4">N1Y132</strain>
    </source>
</reference>
<feature type="transmembrane region" description="Helical" evidence="1">
    <location>
        <begin position="115"/>
        <end position="135"/>
    </location>
</feature>
<organism evidence="3 4">
    <name type="scientific">Carboxylicivirga marina</name>
    <dbReference type="NCBI Taxonomy" id="2800988"/>
    <lineage>
        <taxon>Bacteria</taxon>
        <taxon>Pseudomonadati</taxon>
        <taxon>Bacteroidota</taxon>
        <taxon>Bacteroidia</taxon>
        <taxon>Marinilabiliales</taxon>
        <taxon>Marinilabiliaceae</taxon>
        <taxon>Carboxylicivirga</taxon>
    </lineage>
</organism>
<proteinExistence type="predicted"/>
<dbReference type="RefSeq" id="WP_200465862.1">
    <property type="nucleotide sequence ID" value="NZ_JAENRR010000038.1"/>
</dbReference>
<feature type="domain" description="Signal transduction histidine kinase internal region" evidence="2">
    <location>
        <begin position="155"/>
        <end position="232"/>
    </location>
</feature>
<keyword evidence="3" id="KW-0808">Transferase</keyword>
<evidence type="ECO:0000256" key="1">
    <source>
        <dbReference type="SAM" id="Phobius"/>
    </source>
</evidence>
<evidence type="ECO:0000313" key="3">
    <source>
        <dbReference type="EMBL" id="MBK3518636.1"/>
    </source>
</evidence>
<evidence type="ECO:0000313" key="4">
    <source>
        <dbReference type="Proteomes" id="UP000605676"/>
    </source>
</evidence>
<keyword evidence="1" id="KW-1133">Transmembrane helix</keyword>
<dbReference type="Proteomes" id="UP000605676">
    <property type="component" value="Unassembled WGS sequence"/>
</dbReference>
<dbReference type="Pfam" id="PF06580">
    <property type="entry name" value="His_kinase"/>
    <property type="match status" value="1"/>
</dbReference>
<dbReference type="InterPro" id="IPR010559">
    <property type="entry name" value="Sig_transdc_His_kin_internal"/>
</dbReference>
<dbReference type="GO" id="GO:0016301">
    <property type="term" value="F:kinase activity"/>
    <property type="evidence" value="ECO:0007669"/>
    <property type="project" value="UniProtKB-KW"/>
</dbReference>
<sequence length="352" mass="41835">MNKANTHILFKYRWLWHVIFWVVSYLFYSLSYGEYNNNYAFEFQSNLYFLPVRMIGAYTFIYLVIPFLLKRRYYQFFGLTALHWIFYGFIIWMVYYKVPLYGLEGDYPIFYWPKIIVAALTNYEVPALVATIKLFKVWYLDQNKKQDLITQKQQAELNFLKTQVHPHFLFNTLNNLYALTLKKADEAPDVVIKLSDLLRYMLYECGEKFVPLTKELTFLTNYIELQSIRHDKSIVNIKHERIGEPGNKVIAPLLLLPIIENCFKHGITQGDKEVQIQILLSIEENKLTMHVKNTLNERIKNFTDGLGISNVRRRLELIYPNQHAFEINTDEGFFDVMIEIRQIGKDLELKTD</sequence>
<evidence type="ECO:0000259" key="2">
    <source>
        <dbReference type="Pfam" id="PF06580"/>
    </source>
</evidence>
<feature type="transmembrane region" description="Helical" evidence="1">
    <location>
        <begin position="48"/>
        <end position="69"/>
    </location>
</feature>
<dbReference type="InterPro" id="IPR036890">
    <property type="entry name" value="HATPase_C_sf"/>
</dbReference>
<keyword evidence="1" id="KW-0812">Transmembrane</keyword>
<dbReference type="PANTHER" id="PTHR34220">
    <property type="entry name" value="SENSOR HISTIDINE KINASE YPDA"/>
    <property type="match status" value="1"/>
</dbReference>
<dbReference type="PANTHER" id="PTHR34220:SF7">
    <property type="entry name" value="SENSOR HISTIDINE KINASE YPDA"/>
    <property type="match status" value="1"/>
</dbReference>
<accession>A0ABS1HLY5</accession>
<protein>
    <submittedName>
        <fullName evidence="3">Sensor histidine kinase</fullName>
    </submittedName>
</protein>